<dbReference type="SUPFAM" id="SSF102114">
    <property type="entry name" value="Radical SAM enzymes"/>
    <property type="match status" value="1"/>
</dbReference>
<dbReference type="GO" id="GO:0046872">
    <property type="term" value="F:metal ion binding"/>
    <property type="evidence" value="ECO:0007669"/>
    <property type="project" value="UniProtKB-KW"/>
</dbReference>
<keyword evidence="6 12" id="KW-0808">Transferase</keyword>
<name>A0AA35CLD0_9FIRM</name>
<comment type="caution">
    <text evidence="12">Lacks conserved residue(s) required for the propagation of feature annotation.</text>
</comment>
<dbReference type="GO" id="GO:0051539">
    <property type="term" value="F:4 iron, 4 sulfur cluster binding"/>
    <property type="evidence" value="ECO:0007669"/>
    <property type="project" value="UniProtKB-UniRule"/>
</dbReference>
<feature type="binding site" evidence="12">
    <location>
        <position position="137"/>
    </location>
    <ligand>
        <name>[4Fe-4S] cluster</name>
        <dbReference type="ChEBI" id="CHEBI:49883"/>
        <note>4Fe-4S-S-AdoMet</note>
    </ligand>
</feature>
<evidence type="ECO:0000256" key="2">
    <source>
        <dbReference type="ARBA" id="ARBA00022485"/>
    </source>
</evidence>
<dbReference type="PROSITE" id="PS51918">
    <property type="entry name" value="RADICAL_SAM"/>
    <property type="match status" value="1"/>
</dbReference>
<feature type="domain" description="Radical SAM core" evidence="14">
    <location>
        <begin position="119"/>
        <end position="352"/>
    </location>
</feature>
<evidence type="ECO:0000256" key="3">
    <source>
        <dbReference type="ARBA" id="ARBA00022490"/>
    </source>
</evidence>
<comment type="cofactor">
    <cofactor evidence="12">
        <name>[4Fe-4S] cluster</name>
        <dbReference type="ChEBI" id="CHEBI:49883"/>
    </cofactor>
    <text evidence="12">Binds 1 [4Fe-4S] cluster. The cluster is coordinated with 3 cysteines and an exchangeable S-adenosyl-L-methionine.</text>
</comment>
<dbReference type="SFLD" id="SFLDG01062">
    <property type="entry name" value="methyltransferase_(Class_A)"/>
    <property type="match status" value="1"/>
</dbReference>
<keyword evidence="8 12" id="KW-0819">tRNA processing</keyword>
<comment type="subcellular location">
    <subcellularLocation>
        <location evidence="1 12">Cytoplasm</location>
    </subcellularLocation>
</comment>
<comment type="function">
    <text evidence="12">Specifically methylates position 2 of adenine 2503 in 23S rRNA and position 2 of adenine 37 in tRNAs.</text>
</comment>
<evidence type="ECO:0000256" key="13">
    <source>
        <dbReference type="SAM" id="MobiDB-lite"/>
    </source>
</evidence>
<comment type="catalytic activity">
    <reaction evidence="12">
        <text>adenosine(2503) in 23S rRNA + 2 reduced [2Fe-2S]-[ferredoxin] + 2 S-adenosyl-L-methionine = 2-methyladenosine(2503) in 23S rRNA + 5'-deoxyadenosine + L-methionine + 2 oxidized [2Fe-2S]-[ferredoxin] + S-adenosyl-L-homocysteine</text>
        <dbReference type="Rhea" id="RHEA:42916"/>
        <dbReference type="Rhea" id="RHEA-COMP:10000"/>
        <dbReference type="Rhea" id="RHEA-COMP:10001"/>
        <dbReference type="Rhea" id="RHEA-COMP:10152"/>
        <dbReference type="Rhea" id="RHEA-COMP:10282"/>
        <dbReference type="ChEBI" id="CHEBI:17319"/>
        <dbReference type="ChEBI" id="CHEBI:33737"/>
        <dbReference type="ChEBI" id="CHEBI:33738"/>
        <dbReference type="ChEBI" id="CHEBI:57844"/>
        <dbReference type="ChEBI" id="CHEBI:57856"/>
        <dbReference type="ChEBI" id="CHEBI:59789"/>
        <dbReference type="ChEBI" id="CHEBI:74411"/>
        <dbReference type="ChEBI" id="CHEBI:74497"/>
        <dbReference type="EC" id="2.1.1.192"/>
    </reaction>
</comment>
<proteinExistence type="inferred from homology"/>
<dbReference type="PANTHER" id="PTHR30544:SF5">
    <property type="entry name" value="RADICAL SAM CORE DOMAIN-CONTAINING PROTEIN"/>
    <property type="match status" value="1"/>
</dbReference>
<keyword evidence="7 12" id="KW-0949">S-adenosyl-L-methionine</keyword>
<dbReference type="Gene3D" id="3.20.20.70">
    <property type="entry name" value="Aldolase class I"/>
    <property type="match status" value="1"/>
</dbReference>
<comment type="similarity">
    <text evidence="12">Belongs to the radical SAM superfamily. RlmN family.</text>
</comment>
<feature type="binding site" evidence="12">
    <location>
        <position position="140"/>
    </location>
    <ligand>
        <name>[4Fe-4S] cluster</name>
        <dbReference type="ChEBI" id="CHEBI:49883"/>
        <note>4Fe-4S-S-AdoMet</note>
    </ligand>
</feature>
<dbReference type="GO" id="GO:0070040">
    <property type="term" value="F:rRNA (adenine(2503)-C2-)-methyltransferase activity"/>
    <property type="evidence" value="ECO:0007669"/>
    <property type="project" value="UniProtKB-UniRule"/>
</dbReference>
<dbReference type="EC" id="2.1.1.192" evidence="12"/>
<keyword evidence="9 12" id="KW-0479">Metal-binding</keyword>
<feature type="binding site" evidence="12">
    <location>
        <position position="214"/>
    </location>
    <ligand>
        <name>S-adenosyl-L-methionine</name>
        <dbReference type="ChEBI" id="CHEBI:59789"/>
    </ligand>
</feature>
<evidence type="ECO:0000256" key="5">
    <source>
        <dbReference type="ARBA" id="ARBA00022603"/>
    </source>
</evidence>
<dbReference type="SFLD" id="SFLDS00029">
    <property type="entry name" value="Radical_SAM"/>
    <property type="match status" value="1"/>
</dbReference>
<dbReference type="Gene3D" id="1.10.150.530">
    <property type="match status" value="1"/>
</dbReference>
<dbReference type="PANTHER" id="PTHR30544">
    <property type="entry name" value="23S RRNA METHYLTRANSFERASE"/>
    <property type="match status" value="1"/>
</dbReference>
<evidence type="ECO:0000256" key="11">
    <source>
        <dbReference type="ARBA" id="ARBA00023014"/>
    </source>
</evidence>
<evidence type="ECO:0000256" key="12">
    <source>
        <dbReference type="HAMAP-Rule" id="MF_01849"/>
    </source>
</evidence>
<organism evidence="15 16">
    <name type="scientific">Caldinitratiruptor microaerophilus</name>
    <dbReference type="NCBI Taxonomy" id="671077"/>
    <lineage>
        <taxon>Bacteria</taxon>
        <taxon>Bacillati</taxon>
        <taxon>Bacillota</taxon>
        <taxon>Clostridia</taxon>
        <taxon>Eubacteriales</taxon>
        <taxon>Symbiobacteriaceae</taxon>
        <taxon>Caldinitratiruptor</taxon>
    </lineage>
</organism>
<dbReference type="GO" id="GO:0019843">
    <property type="term" value="F:rRNA binding"/>
    <property type="evidence" value="ECO:0007669"/>
    <property type="project" value="UniProtKB-UniRule"/>
</dbReference>
<dbReference type="HAMAP" id="MF_01849">
    <property type="entry name" value="RNA_methyltr_RlmN"/>
    <property type="match status" value="1"/>
</dbReference>
<comment type="miscellaneous">
    <text evidence="12">Reaction proceeds by a ping-pong mechanism involving intermediate methylation of a conserved cysteine residue.</text>
</comment>
<evidence type="ECO:0000256" key="7">
    <source>
        <dbReference type="ARBA" id="ARBA00022691"/>
    </source>
</evidence>
<feature type="active site" description="S-methylcysteine intermediate" evidence="12">
    <location>
        <position position="357"/>
    </location>
</feature>
<dbReference type="GO" id="GO:0030488">
    <property type="term" value="P:tRNA methylation"/>
    <property type="evidence" value="ECO:0007669"/>
    <property type="project" value="UniProtKB-UniRule"/>
</dbReference>
<evidence type="ECO:0000256" key="1">
    <source>
        <dbReference type="ARBA" id="ARBA00004496"/>
    </source>
</evidence>
<keyword evidence="5 12" id="KW-0489">Methyltransferase</keyword>
<keyword evidence="4 12" id="KW-0698">rRNA processing</keyword>
<evidence type="ECO:0000313" key="16">
    <source>
        <dbReference type="Proteomes" id="UP001163687"/>
    </source>
</evidence>
<feature type="active site" description="Proton acceptor" evidence="12">
    <location>
        <position position="113"/>
    </location>
</feature>
<gene>
    <name evidence="12 15" type="primary">rlmN</name>
    <name evidence="15" type="ORF">caldi_17440</name>
</gene>
<keyword evidence="2 12" id="KW-0004">4Fe-4S</keyword>
<accession>A0AA35CLD0</accession>
<reference evidence="15" key="1">
    <citation type="submission" date="2022-03" db="EMBL/GenBank/DDBJ databases">
        <title>Complete genome sequence of Caldinitratiruptor microaerophilus.</title>
        <authorList>
            <person name="Mukaiyama R."/>
            <person name="Nishiyama T."/>
            <person name="Ueda K."/>
        </authorList>
    </citation>
    <scope>NUCLEOTIDE SEQUENCE</scope>
    <source>
        <strain evidence="15">JCM 16183</strain>
    </source>
</reference>
<dbReference type="InterPro" id="IPR013785">
    <property type="entry name" value="Aldolase_TIM"/>
</dbReference>
<evidence type="ECO:0000313" key="15">
    <source>
        <dbReference type="EMBL" id="BDG60654.1"/>
    </source>
</evidence>
<dbReference type="InterPro" id="IPR004383">
    <property type="entry name" value="rRNA_lsu_MTrfase_RlmN/Cfr"/>
</dbReference>
<dbReference type="InterPro" id="IPR058240">
    <property type="entry name" value="rSAM_sf"/>
</dbReference>
<feature type="binding site" evidence="12">
    <location>
        <begin position="237"/>
        <end position="239"/>
    </location>
    <ligand>
        <name>S-adenosyl-L-methionine</name>
        <dbReference type="ChEBI" id="CHEBI:59789"/>
    </ligand>
</feature>
<feature type="binding site" evidence="12">
    <location>
        <position position="313"/>
    </location>
    <ligand>
        <name>S-adenosyl-L-methionine</name>
        <dbReference type="ChEBI" id="CHEBI:59789"/>
    </ligand>
</feature>
<keyword evidence="11 12" id="KW-0411">Iron-sulfur</keyword>
<feature type="binding site" evidence="12">
    <location>
        <begin position="182"/>
        <end position="183"/>
    </location>
    <ligand>
        <name>S-adenosyl-L-methionine</name>
        <dbReference type="ChEBI" id="CHEBI:59789"/>
    </ligand>
</feature>
<protein>
    <recommendedName>
        <fullName evidence="12">Probable dual-specificity RNA methyltransferase RlmN</fullName>
        <ecNumber evidence="12">2.1.1.192</ecNumber>
    </recommendedName>
    <alternativeName>
        <fullName evidence="12">23S rRNA (adenine(2503)-C(2))-methyltransferase</fullName>
    </alternativeName>
    <alternativeName>
        <fullName evidence="12">23S rRNA m2A2503 methyltransferase</fullName>
    </alternativeName>
    <alternativeName>
        <fullName evidence="12">Ribosomal RNA large subunit methyltransferase N</fullName>
    </alternativeName>
    <alternativeName>
        <fullName evidence="12">tRNA (adenine(37)-C(2))-methyltransferase</fullName>
    </alternativeName>
    <alternativeName>
        <fullName evidence="12">tRNA m2A37 methyltransferase</fullName>
    </alternativeName>
</protein>
<dbReference type="InterPro" id="IPR040072">
    <property type="entry name" value="Methyltransferase_A"/>
</dbReference>
<dbReference type="Proteomes" id="UP001163687">
    <property type="component" value="Chromosome"/>
</dbReference>
<keyword evidence="3 12" id="KW-0963">Cytoplasm</keyword>
<dbReference type="RefSeq" id="WP_264844662.1">
    <property type="nucleotide sequence ID" value="NZ_AP025628.1"/>
</dbReference>
<evidence type="ECO:0000256" key="6">
    <source>
        <dbReference type="ARBA" id="ARBA00022679"/>
    </source>
</evidence>
<dbReference type="Pfam" id="PF21016">
    <property type="entry name" value="RlmN_N"/>
    <property type="match status" value="1"/>
</dbReference>
<evidence type="ECO:0000256" key="8">
    <source>
        <dbReference type="ARBA" id="ARBA00022694"/>
    </source>
</evidence>
<dbReference type="AlphaFoldDB" id="A0AA35CLD0"/>
<dbReference type="InterPro" id="IPR007197">
    <property type="entry name" value="rSAM"/>
</dbReference>
<dbReference type="NCBIfam" id="TIGR00048">
    <property type="entry name" value="rRNA_mod_RlmN"/>
    <property type="match status" value="1"/>
</dbReference>
<dbReference type="InterPro" id="IPR027492">
    <property type="entry name" value="RNA_MTrfase_RlmN"/>
</dbReference>
<dbReference type="Pfam" id="PF04055">
    <property type="entry name" value="Radical_SAM"/>
    <property type="match status" value="1"/>
</dbReference>
<keyword evidence="16" id="KW-1185">Reference proteome</keyword>
<sequence>MVRELRELSPDRAPVELPVGGRRALVGLSREALEAFVETLGEPRYRARQLFRWLYGRAARSFAEMTDLPRDLRSRLEAVAHPGCLVEERRQHSPATRTTKFLFRLLADGNVVESVLMRHDYGWSVCLSSQVGCRMGCTFCASTLGGLVRNLTAGEIVDQLLVMSREVPAGERIGHVVLMGSGEPLENYDNVLKAIRLLHDPDGPGIGYRHITISTAGLVPAMRRLAGEGLPVTLAVSLHAPDDELRARLMPITRIYPLAEVLAAAREYAAGTGRRVTYEYLLIEGVNDGEEHAGRLAGLLRGSLAHVNLIPFNPVTERPQYRRPGRARVARFARALEARGIATTVRREMGGEIDAACGQLRNRARQPAARLGQTPGGPGAPAPA</sequence>
<evidence type="ECO:0000256" key="10">
    <source>
        <dbReference type="ARBA" id="ARBA00023004"/>
    </source>
</evidence>
<dbReference type="SFLD" id="SFLDF00275">
    <property type="entry name" value="adenosine_C2_methyltransferase"/>
    <property type="match status" value="1"/>
</dbReference>
<keyword evidence="12" id="KW-1015">Disulfide bond</keyword>
<dbReference type="GO" id="GO:0000049">
    <property type="term" value="F:tRNA binding"/>
    <property type="evidence" value="ECO:0007669"/>
    <property type="project" value="UniProtKB-UniRule"/>
</dbReference>
<feature type="binding site" evidence="12">
    <location>
        <position position="133"/>
    </location>
    <ligand>
        <name>[4Fe-4S] cluster</name>
        <dbReference type="ChEBI" id="CHEBI:49883"/>
        <note>4Fe-4S-S-AdoMet</note>
    </ligand>
</feature>
<keyword evidence="10 12" id="KW-0408">Iron</keyword>
<dbReference type="GO" id="GO:0005737">
    <property type="term" value="C:cytoplasm"/>
    <property type="evidence" value="ECO:0007669"/>
    <property type="project" value="UniProtKB-SubCell"/>
</dbReference>
<evidence type="ECO:0000256" key="4">
    <source>
        <dbReference type="ARBA" id="ARBA00022552"/>
    </source>
</evidence>
<dbReference type="FunFam" id="3.20.20.70:FF:000014">
    <property type="entry name" value="Probable dual-specificity RNA methyltransferase RlmN"/>
    <property type="match status" value="1"/>
</dbReference>
<dbReference type="CDD" id="cd01335">
    <property type="entry name" value="Radical_SAM"/>
    <property type="match status" value="1"/>
</dbReference>
<dbReference type="GO" id="GO:0002935">
    <property type="term" value="F:tRNA (adenine(37)-C2)-methyltransferase activity"/>
    <property type="evidence" value="ECO:0007669"/>
    <property type="project" value="UniProtKB-UniRule"/>
</dbReference>
<comment type="catalytic activity">
    <reaction evidence="12">
        <text>adenosine(37) in tRNA + 2 reduced [2Fe-2S]-[ferredoxin] + 2 S-adenosyl-L-methionine = 2-methyladenosine(37) in tRNA + 5'-deoxyadenosine + L-methionine + 2 oxidized [2Fe-2S]-[ferredoxin] + S-adenosyl-L-homocysteine</text>
        <dbReference type="Rhea" id="RHEA:43332"/>
        <dbReference type="Rhea" id="RHEA-COMP:10000"/>
        <dbReference type="Rhea" id="RHEA-COMP:10001"/>
        <dbReference type="Rhea" id="RHEA-COMP:10162"/>
        <dbReference type="Rhea" id="RHEA-COMP:10485"/>
        <dbReference type="ChEBI" id="CHEBI:17319"/>
        <dbReference type="ChEBI" id="CHEBI:33737"/>
        <dbReference type="ChEBI" id="CHEBI:33738"/>
        <dbReference type="ChEBI" id="CHEBI:57844"/>
        <dbReference type="ChEBI" id="CHEBI:57856"/>
        <dbReference type="ChEBI" id="CHEBI:59789"/>
        <dbReference type="ChEBI" id="CHEBI:74411"/>
        <dbReference type="ChEBI" id="CHEBI:74497"/>
        <dbReference type="EC" id="2.1.1.192"/>
    </reaction>
</comment>
<dbReference type="InterPro" id="IPR048641">
    <property type="entry name" value="RlmN_N"/>
</dbReference>
<evidence type="ECO:0000259" key="14">
    <source>
        <dbReference type="PROSITE" id="PS51918"/>
    </source>
</evidence>
<feature type="region of interest" description="Disordered" evidence="13">
    <location>
        <begin position="364"/>
        <end position="384"/>
    </location>
</feature>
<dbReference type="KEGG" id="cmic:caldi_17440"/>
<dbReference type="PIRSF" id="PIRSF006004">
    <property type="entry name" value="CHP00048"/>
    <property type="match status" value="1"/>
</dbReference>
<evidence type="ECO:0000256" key="9">
    <source>
        <dbReference type="ARBA" id="ARBA00022723"/>
    </source>
</evidence>
<dbReference type="EMBL" id="AP025628">
    <property type="protein sequence ID" value="BDG60654.1"/>
    <property type="molecule type" value="Genomic_DNA"/>
</dbReference>
<dbReference type="GO" id="GO:0070475">
    <property type="term" value="P:rRNA base methylation"/>
    <property type="evidence" value="ECO:0007669"/>
    <property type="project" value="UniProtKB-UniRule"/>
</dbReference>